<gene>
    <name evidence="1" type="ORF">R3I93_019507</name>
</gene>
<evidence type="ECO:0000313" key="1">
    <source>
        <dbReference type="EMBL" id="KAK7129886.1"/>
    </source>
</evidence>
<dbReference type="AlphaFoldDB" id="A0AAN9CCC5"/>
<dbReference type="Proteomes" id="UP001364617">
    <property type="component" value="Unassembled WGS sequence"/>
</dbReference>
<sequence>MARMENMSDVSLRGYKWTLVALLSDSSTIKLTRPNGCRRMRQTTL</sequence>
<comment type="caution">
    <text evidence="1">The sequence shown here is derived from an EMBL/GenBank/DDBJ whole genome shotgun (WGS) entry which is preliminary data.</text>
</comment>
<protein>
    <submittedName>
        <fullName evidence="1">Uncharacterized protein</fullName>
    </submittedName>
</protein>
<name>A0AAN9CCC5_9TELE</name>
<evidence type="ECO:0000313" key="2">
    <source>
        <dbReference type="Proteomes" id="UP001364617"/>
    </source>
</evidence>
<proteinExistence type="predicted"/>
<reference evidence="1 2" key="1">
    <citation type="submission" date="2024-02" db="EMBL/GenBank/DDBJ databases">
        <title>Chromosome-level genome assembly of the Eurasian Minnow (Phoxinus phoxinus).</title>
        <authorList>
            <person name="Oriowo T.O."/>
            <person name="Martin S."/>
            <person name="Stange M."/>
            <person name="Chrysostomakis Y."/>
            <person name="Brown T."/>
            <person name="Winkler S."/>
            <person name="Kukowka S."/>
            <person name="Myers E.W."/>
            <person name="Bohne A."/>
        </authorList>
    </citation>
    <scope>NUCLEOTIDE SEQUENCE [LARGE SCALE GENOMIC DNA]</scope>
    <source>
        <strain evidence="1">ZFMK-TIS-60720</strain>
        <tissue evidence="1">Whole Organism</tissue>
    </source>
</reference>
<organism evidence="1 2">
    <name type="scientific">Phoxinus phoxinus</name>
    <name type="common">Eurasian minnow</name>
    <dbReference type="NCBI Taxonomy" id="58324"/>
    <lineage>
        <taxon>Eukaryota</taxon>
        <taxon>Metazoa</taxon>
        <taxon>Chordata</taxon>
        <taxon>Craniata</taxon>
        <taxon>Vertebrata</taxon>
        <taxon>Euteleostomi</taxon>
        <taxon>Actinopterygii</taxon>
        <taxon>Neopterygii</taxon>
        <taxon>Teleostei</taxon>
        <taxon>Ostariophysi</taxon>
        <taxon>Cypriniformes</taxon>
        <taxon>Leuciscidae</taxon>
        <taxon>Phoxininae</taxon>
        <taxon>Phoxinus</taxon>
    </lineage>
</organism>
<accession>A0AAN9CCC5</accession>
<keyword evidence="2" id="KW-1185">Reference proteome</keyword>
<dbReference type="EMBL" id="JAYKXH010000021">
    <property type="protein sequence ID" value="KAK7129886.1"/>
    <property type="molecule type" value="Genomic_DNA"/>
</dbReference>